<sequence length="208" mass="24056">MPKINNMKILRMLAIVLAGFIFIGWSKDWDQLREDAGQINTISADFVQEKHLQILSRPLISKGIFYYEVPGSLRWEYQSPIRSILLMHEGKVTRYIWGENGFRRDSGLSLQAMQIVLEEITMWLRGHFAENPDFTASLEPDHKIVLTPKKKAFSAIIRNIELIFSNRPGVIKSVTIYEGEKSFTRIIFKNVRVNEVLKGAVFRESDLK</sequence>
<accession>A0A8J6MWY4</accession>
<organism evidence="1 2">
    <name type="scientific">Candidatus Desulfacyla euxinica</name>
    <dbReference type="NCBI Taxonomy" id="2841693"/>
    <lineage>
        <taxon>Bacteria</taxon>
        <taxon>Deltaproteobacteria</taxon>
        <taxon>Candidatus Desulfacyla</taxon>
    </lineage>
</organism>
<reference evidence="1 2" key="1">
    <citation type="submission" date="2020-08" db="EMBL/GenBank/DDBJ databases">
        <title>Bridging the membrane lipid divide: bacteria of the FCB group superphylum have the potential to synthesize archaeal ether lipids.</title>
        <authorList>
            <person name="Villanueva L."/>
            <person name="Von Meijenfeldt F.A.B."/>
            <person name="Westbye A.B."/>
            <person name="Yadav S."/>
            <person name="Hopmans E.C."/>
            <person name="Dutilh B.E."/>
            <person name="Sinninghe Damste J.S."/>
        </authorList>
    </citation>
    <scope>NUCLEOTIDE SEQUENCE [LARGE SCALE GENOMIC DNA]</scope>
    <source>
        <strain evidence="1">NIOZ-UU27</strain>
    </source>
</reference>
<dbReference type="InterPro" id="IPR029046">
    <property type="entry name" value="LolA/LolB/LppX"/>
</dbReference>
<dbReference type="Proteomes" id="UP000650524">
    <property type="component" value="Unassembled WGS sequence"/>
</dbReference>
<dbReference type="Gene3D" id="2.50.20.10">
    <property type="entry name" value="Lipoprotein localisation LolA/LolB/LppX"/>
    <property type="match status" value="1"/>
</dbReference>
<proteinExistence type="predicted"/>
<keyword evidence="1" id="KW-0449">Lipoprotein</keyword>
<dbReference type="InterPro" id="IPR004564">
    <property type="entry name" value="OM_lipoprot_carrier_LolA-like"/>
</dbReference>
<dbReference type="EMBL" id="JACNJD010000124">
    <property type="protein sequence ID" value="MBC8176284.1"/>
    <property type="molecule type" value="Genomic_DNA"/>
</dbReference>
<comment type="caution">
    <text evidence="1">The sequence shown here is derived from an EMBL/GenBank/DDBJ whole genome shotgun (WGS) entry which is preliminary data.</text>
</comment>
<dbReference type="AlphaFoldDB" id="A0A8J6MWY4"/>
<dbReference type="Pfam" id="PF03548">
    <property type="entry name" value="LolA"/>
    <property type="match status" value="1"/>
</dbReference>
<dbReference type="CDD" id="cd16325">
    <property type="entry name" value="LolA"/>
    <property type="match status" value="1"/>
</dbReference>
<name>A0A8J6MWY4_9DELT</name>
<evidence type="ECO:0000313" key="1">
    <source>
        <dbReference type="EMBL" id="MBC8176284.1"/>
    </source>
</evidence>
<dbReference type="PANTHER" id="PTHR35869">
    <property type="entry name" value="OUTER-MEMBRANE LIPOPROTEIN CARRIER PROTEIN"/>
    <property type="match status" value="1"/>
</dbReference>
<dbReference type="SUPFAM" id="SSF89392">
    <property type="entry name" value="Prokaryotic lipoproteins and lipoprotein localization factors"/>
    <property type="match status" value="1"/>
</dbReference>
<evidence type="ECO:0000313" key="2">
    <source>
        <dbReference type="Proteomes" id="UP000650524"/>
    </source>
</evidence>
<protein>
    <submittedName>
        <fullName evidence="1">Outer membrane lipoprotein carrier protein LolA</fullName>
    </submittedName>
</protein>
<dbReference type="PANTHER" id="PTHR35869:SF1">
    <property type="entry name" value="OUTER-MEMBRANE LIPOPROTEIN CARRIER PROTEIN"/>
    <property type="match status" value="1"/>
</dbReference>
<gene>
    <name evidence="1" type="ORF">H8E19_02680</name>
</gene>